<feature type="domain" description="Asparagine synthetase" evidence="1">
    <location>
        <begin position="1"/>
        <end position="110"/>
    </location>
</feature>
<dbReference type="Pfam" id="PF00733">
    <property type="entry name" value="Asn_synthase"/>
    <property type="match status" value="1"/>
</dbReference>
<dbReference type="AlphaFoldDB" id="A0A8W7PRT0"/>
<dbReference type="GO" id="GO:0004066">
    <property type="term" value="F:asparagine synthase (glutamine-hydrolyzing) activity"/>
    <property type="evidence" value="ECO:0007669"/>
    <property type="project" value="InterPro"/>
</dbReference>
<protein>
    <recommendedName>
        <fullName evidence="1">Asparagine synthetase domain-containing protein</fullName>
    </recommendedName>
</protein>
<dbReference type="Proteomes" id="UP000075882">
    <property type="component" value="Unassembled WGS sequence"/>
</dbReference>
<organism evidence="2">
    <name type="scientific">Anopheles coluzzii</name>
    <name type="common">African malaria mosquito</name>
    <dbReference type="NCBI Taxonomy" id="1518534"/>
    <lineage>
        <taxon>Eukaryota</taxon>
        <taxon>Metazoa</taxon>
        <taxon>Ecdysozoa</taxon>
        <taxon>Arthropoda</taxon>
        <taxon>Hexapoda</taxon>
        <taxon>Insecta</taxon>
        <taxon>Pterygota</taxon>
        <taxon>Neoptera</taxon>
        <taxon>Endopterygota</taxon>
        <taxon>Diptera</taxon>
        <taxon>Nematocera</taxon>
        <taxon>Culicoidea</taxon>
        <taxon>Culicidae</taxon>
        <taxon>Anophelinae</taxon>
        <taxon>Anopheles</taxon>
    </lineage>
</organism>
<proteinExistence type="predicted"/>
<evidence type="ECO:0000313" key="2">
    <source>
        <dbReference type="EnsemblMetazoa" id="ACOM036080-PA.1"/>
    </source>
</evidence>
<accession>A0A8W7PRT0</accession>
<sequence>LLDHGLYQHLLATSDAERYTQPAKLIFRRAMHPALPADFFQRKKRGFNPPLSGWLQTSLAERFAGLGQRLSRLTGGQLDAQAVDAFSQAYRQGDAALAEQVLQLLILDESLQQLDALRRALP</sequence>
<dbReference type="InterPro" id="IPR001962">
    <property type="entry name" value="Asn_synthase"/>
</dbReference>
<dbReference type="Gene3D" id="3.40.50.620">
    <property type="entry name" value="HUPs"/>
    <property type="match status" value="1"/>
</dbReference>
<reference evidence="2" key="1">
    <citation type="submission" date="2022-08" db="UniProtKB">
        <authorList>
            <consortium name="EnsemblMetazoa"/>
        </authorList>
    </citation>
    <scope>IDENTIFICATION</scope>
</reference>
<dbReference type="EnsemblMetazoa" id="ACOM036080-RA">
    <property type="protein sequence ID" value="ACOM036080-PA.1"/>
    <property type="gene ID" value="ACOM036080"/>
</dbReference>
<evidence type="ECO:0000259" key="1">
    <source>
        <dbReference type="Pfam" id="PF00733"/>
    </source>
</evidence>
<dbReference type="InterPro" id="IPR014729">
    <property type="entry name" value="Rossmann-like_a/b/a_fold"/>
</dbReference>
<dbReference type="GO" id="GO:0006529">
    <property type="term" value="P:asparagine biosynthetic process"/>
    <property type="evidence" value="ECO:0007669"/>
    <property type="project" value="InterPro"/>
</dbReference>
<dbReference type="SUPFAM" id="SSF52402">
    <property type="entry name" value="Adenine nucleotide alpha hydrolases-like"/>
    <property type="match status" value="1"/>
</dbReference>
<name>A0A8W7PRT0_ANOCL</name>